<dbReference type="AlphaFoldDB" id="A0A3G1B2T1"/>
<dbReference type="Proteomes" id="UP000266745">
    <property type="component" value="Chromosome"/>
</dbReference>
<sequence length="102" mass="11920">MNLIQLQSSQSVSSNDSRAALVLSIEIVLMRKGGPQYHQVLARLERDYECKIFDCYEHPEFLKSVLQEVYPNDYQRIIDDLIVELDEMATQKEIAEFLNLLR</sequence>
<name>A0A3G1B2T1_9ARCH</name>
<protein>
    <recommendedName>
        <fullName evidence="3">Nitrosopumilus output domain-containing protein</fullName>
    </recommendedName>
</protein>
<accession>A0A3G1B2T1</accession>
<dbReference type="KEGG" id="tah:SU86_000075"/>
<dbReference type="STRING" id="1603555.SU86_000075"/>
<keyword evidence="2" id="KW-1185">Reference proteome</keyword>
<dbReference type="EMBL" id="CP011097">
    <property type="protein sequence ID" value="AJZ75054.1"/>
    <property type="molecule type" value="Genomic_DNA"/>
</dbReference>
<evidence type="ECO:0008006" key="3">
    <source>
        <dbReference type="Google" id="ProtNLM"/>
    </source>
</evidence>
<evidence type="ECO:0000313" key="2">
    <source>
        <dbReference type="Proteomes" id="UP000266745"/>
    </source>
</evidence>
<gene>
    <name evidence="1" type="ORF">SU86_000075</name>
</gene>
<evidence type="ECO:0000313" key="1">
    <source>
        <dbReference type="EMBL" id="AJZ75054.1"/>
    </source>
</evidence>
<reference evidence="1 2" key="1">
    <citation type="journal article" date="2016" name="Sci. Rep.">
        <title>A novel ammonia-oxidizing archaeon from wastewater treatment plant: Its enrichment, physiological and genomic characteristics.</title>
        <authorList>
            <person name="Li Y."/>
            <person name="Ding K."/>
            <person name="Wen X."/>
            <person name="Zhang B."/>
            <person name="Shen B."/>
            <person name="Yang Y."/>
        </authorList>
    </citation>
    <scope>NUCLEOTIDE SEQUENCE [LARGE SCALE GENOMIC DNA]</scope>
    <source>
        <strain evidence="1 2">SAT1</strain>
    </source>
</reference>
<organism evidence="1 2">
    <name type="scientific">Candidatus Nitrosotenuis cloacae</name>
    <dbReference type="NCBI Taxonomy" id="1603555"/>
    <lineage>
        <taxon>Archaea</taxon>
        <taxon>Nitrososphaerota</taxon>
        <taxon>Candidatus Nitrosotenuis</taxon>
    </lineage>
</organism>
<proteinExistence type="predicted"/>